<feature type="transmembrane region" description="Helical" evidence="1">
    <location>
        <begin position="181"/>
        <end position="198"/>
    </location>
</feature>
<gene>
    <name evidence="4" type="ORF">SAMN06297468_0211</name>
</gene>
<dbReference type="PANTHER" id="PTHR10050">
    <property type="entry name" value="DOLICHYL-PHOSPHATE-MANNOSE--PROTEIN MANNOSYLTRANSFERASE"/>
    <property type="match status" value="1"/>
</dbReference>
<accession>A0A1Y6EDB8</accession>
<keyword evidence="5" id="KW-1185">Reference proteome</keyword>
<sequence length="424" mass="46702">MSQAPAHPRDPLVPSLLLTLAFMALVALNLAVPAQPYFDEIHYLPAARELLERGLYMNREHPLFGKQMIALGIALFGDNSLGWRLPALLAGGLALFASMRGMWFASQSRFAALAFGILLASGLMLFVQSRIAMLDIFMASFLALAAWQFAAAIREPETGRWRLALTGIALGLAMASKWNAIPLAILPGLTFFFARLSAGRRRLFTSRRGVPIPGMSLLEAGMWLGALPLVTYALTFAPAHEMKDTPFATQGLIAFHREMLALQTQVLDPHPYQSNWPDWVLNLRSVWYLYENVDGAQRGVILLGNPLTMLIGLPALIWCAIAGVAQRNWAKIAVVAGYLASLGLWLFAAKSVQFYYHYFPPHFFLLAALALALDALRQAGRPIVAYGILGASLAIFAFFYPVISASELSGPEAFHRWTWLSGWI</sequence>
<feature type="transmembrane region" description="Helical" evidence="1">
    <location>
        <begin position="110"/>
        <end position="127"/>
    </location>
</feature>
<keyword evidence="1" id="KW-1133">Transmembrane helix</keyword>
<dbReference type="EC" id="2.4.1.-" evidence="1"/>
<dbReference type="InterPro" id="IPR027005">
    <property type="entry name" value="PMT-like"/>
</dbReference>
<feature type="transmembrane region" description="Helical" evidence="1">
    <location>
        <begin position="332"/>
        <end position="349"/>
    </location>
</feature>
<evidence type="ECO:0000313" key="5">
    <source>
        <dbReference type="Proteomes" id="UP000194420"/>
    </source>
</evidence>
<dbReference type="Pfam" id="PF13231">
    <property type="entry name" value="PMT_2"/>
    <property type="match status" value="1"/>
</dbReference>
<evidence type="ECO:0000259" key="3">
    <source>
        <dbReference type="Pfam" id="PF16192"/>
    </source>
</evidence>
<feature type="transmembrane region" description="Helical" evidence="1">
    <location>
        <begin position="210"/>
        <end position="234"/>
    </location>
</feature>
<feature type="transmembrane region" description="Helical" evidence="1">
    <location>
        <begin position="307"/>
        <end position="325"/>
    </location>
</feature>
<keyword evidence="1 4" id="KW-0328">Glycosyltransferase</keyword>
<comment type="pathway">
    <text evidence="1">Protein modification; protein glycosylation.</text>
</comment>
<comment type="subcellular location">
    <subcellularLocation>
        <location evidence="1">Cell membrane</location>
    </subcellularLocation>
</comment>
<dbReference type="GO" id="GO:0005886">
    <property type="term" value="C:plasma membrane"/>
    <property type="evidence" value="ECO:0007669"/>
    <property type="project" value="UniProtKB-SubCell"/>
</dbReference>
<keyword evidence="1 4" id="KW-0808">Transferase</keyword>
<dbReference type="Proteomes" id="UP000194420">
    <property type="component" value="Unassembled WGS sequence"/>
</dbReference>
<dbReference type="EMBL" id="FXWG01000001">
    <property type="protein sequence ID" value="SMQ58910.1"/>
    <property type="molecule type" value="Genomic_DNA"/>
</dbReference>
<reference evidence="5" key="1">
    <citation type="submission" date="2017-04" db="EMBL/GenBank/DDBJ databases">
        <authorList>
            <person name="Varghese N."/>
            <person name="Submissions S."/>
        </authorList>
    </citation>
    <scope>NUCLEOTIDE SEQUENCE [LARGE SCALE GENOMIC DNA]</scope>
</reference>
<keyword evidence="1" id="KW-0472">Membrane</keyword>
<proteinExistence type="inferred from homology"/>
<dbReference type="Pfam" id="PF16192">
    <property type="entry name" value="PMT_4TMC"/>
    <property type="match status" value="1"/>
</dbReference>
<dbReference type="InterPro" id="IPR032421">
    <property type="entry name" value="PMT_4TMC"/>
</dbReference>
<dbReference type="RefSeq" id="WP_086436195.1">
    <property type="nucleotide sequence ID" value="NZ_FXWG01000001.1"/>
</dbReference>
<feature type="transmembrane region" description="Helical" evidence="1">
    <location>
        <begin position="81"/>
        <end position="98"/>
    </location>
</feature>
<feature type="domain" description="Glycosyltransferase RgtA/B/C/D-like" evidence="2">
    <location>
        <begin position="61"/>
        <end position="204"/>
    </location>
</feature>
<comment type="similarity">
    <text evidence="1">Belongs to the glycosyltransferase 39 family.</text>
</comment>
<dbReference type="OrthoDB" id="9776737at2"/>
<keyword evidence="1" id="KW-1003">Cell membrane</keyword>
<protein>
    <recommendedName>
        <fullName evidence="1">Polyprenol-phosphate-mannose--protein mannosyltransferase</fullName>
        <ecNumber evidence="1">2.4.1.-</ecNumber>
    </recommendedName>
</protein>
<feature type="transmembrane region" description="Helical" evidence="1">
    <location>
        <begin position="383"/>
        <end position="403"/>
    </location>
</feature>
<dbReference type="AlphaFoldDB" id="A0A1Y6EDB8"/>
<organism evidence="4 5">
    <name type="scientific">Altererythrobacter xiamenensis</name>
    <dbReference type="NCBI Taxonomy" id="1316679"/>
    <lineage>
        <taxon>Bacteria</taxon>
        <taxon>Pseudomonadati</taxon>
        <taxon>Pseudomonadota</taxon>
        <taxon>Alphaproteobacteria</taxon>
        <taxon>Sphingomonadales</taxon>
        <taxon>Erythrobacteraceae</taxon>
        <taxon>Altererythrobacter</taxon>
    </lineage>
</organism>
<dbReference type="UniPathway" id="UPA00378"/>
<name>A0A1Y6EDB8_9SPHN</name>
<dbReference type="InterPro" id="IPR038731">
    <property type="entry name" value="RgtA/B/C-like"/>
</dbReference>
<keyword evidence="1" id="KW-0812">Transmembrane</keyword>
<feature type="domain" description="Protein O-mannosyl-transferase C-terminal four TM" evidence="3">
    <location>
        <begin position="250"/>
        <end position="423"/>
    </location>
</feature>
<feature type="transmembrane region" description="Helical" evidence="1">
    <location>
        <begin position="355"/>
        <end position="376"/>
    </location>
</feature>
<comment type="function">
    <text evidence="1">Protein O-mannosyltransferase that catalyzes the transfer of a single mannose residue from a polyprenol phospho-mannosyl lipidic donor to the hydroxyl group of selected serine and threonine residues in acceptor proteins.</text>
</comment>
<evidence type="ECO:0000259" key="2">
    <source>
        <dbReference type="Pfam" id="PF13231"/>
    </source>
</evidence>
<evidence type="ECO:0000313" key="4">
    <source>
        <dbReference type="EMBL" id="SMQ58910.1"/>
    </source>
</evidence>
<evidence type="ECO:0000256" key="1">
    <source>
        <dbReference type="RuleBase" id="RU367007"/>
    </source>
</evidence>
<feature type="transmembrane region" description="Helical" evidence="1">
    <location>
        <begin position="12"/>
        <end position="32"/>
    </location>
</feature>
<dbReference type="GO" id="GO:0004169">
    <property type="term" value="F:dolichyl-phosphate-mannose-protein mannosyltransferase activity"/>
    <property type="evidence" value="ECO:0007669"/>
    <property type="project" value="UniProtKB-UniRule"/>
</dbReference>